<keyword evidence="1" id="KW-1133">Transmembrane helix</keyword>
<protein>
    <submittedName>
        <fullName evidence="2">Uncharacterized protein</fullName>
    </submittedName>
</protein>
<keyword evidence="3" id="KW-1185">Reference proteome</keyword>
<proteinExistence type="predicted"/>
<sequence>MVLNNIEKLLEKYNNAETSLQEEAQLRAYFQSDDVAPHLEQYKSMFLYFSQSQQEQYTKDVPLKPKRTKLYQWISVAAVAVLMLGIFMPNWGEEPDPWDKYTAEEQQMYLEAKAALALLSDKFSDGTSSINALSLASENFNVGLDKASHVTEFSKTTNKLLKN</sequence>
<evidence type="ECO:0000313" key="3">
    <source>
        <dbReference type="Proteomes" id="UP001589832"/>
    </source>
</evidence>
<name>A0ABV6Q7A6_9FLAO</name>
<evidence type="ECO:0000313" key="2">
    <source>
        <dbReference type="EMBL" id="MFC0604160.1"/>
    </source>
</evidence>
<keyword evidence="1" id="KW-0812">Transmembrane</keyword>
<keyword evidence="1" id="KW-0472">Membrane</keyword>
<dbReference type="Proteomes" id="UP001589832">
    <property type="component" value="Unassembled WGS sequence"/>
</dbReference>
<feature type="transmembrane region" description="Helical" evidence="1">
    <location>
        <begin position="70"/>
        <end position="88"/>
    </location>
</feature>
<reference evidence="2 3" key="1">
    <citation type="submission" date="2024-09" db="EMBL/GenBank/DDBJ databases">
        <authorList>
            <person name="Sun Q."/>
            <person name="Mori K."/>
        </authorList>
    </citation>
    <scope>NUCLEOTIDE SEQUENCE [LARGE SCALE GENOMIC DNA]</scope>
    <source>
        <strain evidence="2 3">NCAIM B.02481</strain>
    </source>
</reference>
<accession>A0ABV6Q7A6</accession>
<dbReference type="RefSeq" id="WP_386061305.1">
    <property type="nucleotide sequence ID" value="NZ_JBHLTQ010000003.1"/>
</dbReference>
<gene>
    <name evidence="2" type="ORF">ACFFGA_06320</name>
</gene>
<comment type="caution">
    <text evidence="2">The sequence shown here is derived from an EMBL/GenBank/DDBJ whole genome shotgun (WGS) entry which is preliminary data.</text>
</comment>
<organism evidence="2 3">
    <name type="scientific">Winogradskyella pulchriflava</name>
    <dbReference type="NCBI Taxonomy" id="1110688"/>
    <lineage>
        <taxon>Bacteria</taxon>
        <taxon>Pseudomonadati</taxon>
        <taxon>Bacteroidota</taxon>
        <taxon>Flavobacteriia</taxon>
        <taxon>Flavobacteriales</taxon>
        <taxon>Flavobacteriaceae</taxon>
        <taxon>Winogradskyella</taxon>
    </lineage>
</organism>
<evidence type="ECO:0000256" key="1">
    <source>
        <dbReference type="SAM" id="Phobius"/>
    </source>
</evidence>
<dbReference type="EMBL" id="JBHLTQ010000003">
    <property type="protein sequence ID" value="MFC0604160.1"/>
    <property type="molecule type" value="Genomic_DNA"/>
</dbReference>